<dbReference type="AlphaFoldDB" id="A0A8K1FK17"/>
<protein>
    <submittedName>
        <fullName evidence="3">Uncharacterized protein</fullName>
    </submittedName>
</protein>
<gene>
    <name evidence="3" type="ORF">Poli38472_013751</name>
</gene>
<feature type="compositionally biased region" description="Basic and acidic residues" evidence="2">
    <location>
        <begin position="267"/>
        <end position="278"/>
    </location>
</feature>
<feature type="compositionally biased region" description="Acidic residues" evidence="2">
    <location>
        <begin position="243"/>
        <end position="252"/>
    </location>
</feature>
<evidence type="ECO:0000256" key="2">
    <source>
        <dbReference type="SAM" id="MobiDB-lite"/>
    </source>
</evidence>
<dbReference type="Proteomes" id="UP000794436">
    <property type="component" value="Unassembled WGS sequence"/>
</dbReference>
<dbReference type="OrthoDB" id="119811at2759"/>
<feature type="coiled-coil region" evidence="1">
    <location>
        <begin position="125"/>
        <end position="182"/>
    </location>
</feature>
<evidence type="ECO:0000256" key="1">
    <source>
        <dbReference type="SAM" id="Coils"/>
    </source>
</evidence>
<evidence type="ECO:0000313" key="3">
    <source>
        <dbReference type="EMBL" id="TMW61288.1"/>
    </source>
</evidence>
<organism evidence="3 4">
    <name type="scientific">Pythium oligandrum</name>
    <name type="common">Mycoparasitic fungus</name>
    <dbReference type="NCBI Taxonomy" id="41045"/>
    <lineage>
        <taxon>Eukaryota</taxon>
        <taxon>Sar</taxon>
        <taxon>Stramenopiles</taxon>
        <taxon>Oomycota</taxon>
        <taxon>Peronosporomycetes</taxon>
        <taxon>Pythiales</taxon>
        <taxon>Pythiaceae</taxon>
        <taxon>Pythium</taxon>
    </lineage>
</organism>
<keyword evidence="4" id="KW-1185">Reference proteome</keyword>
<comment type="caution">
    <text evidence="3">The sequence shown here is derived from an EMBL/GenBank/DDBJ whole genome shotgun (WGS) entry which is preliminary data.</text>
</comment>
<sequence length="313" mass="34698">MLGFKYMVAKSKELTAKLELPTRSSASAEGVSTTGATLDGKTACGSPSMAAKGHGATFLATQSEAYDVVLTRHRRLVQSGEALSEALGKTRKRLQDQVESEAYVVQHFDEIRGVREKLGVIRGLVEKIAEDIEDVELLLTQQTEEYMAKQNATFVMRQEQELERFEEHILGEKEERKRLLLEERRKALADAFQNDLKTYQTLVSYQGPALTKRALSPTPVETLESIDLVVTADANQLNAFYETEGDETEDDIDTRGPVPGFVEEEEKETHEDEKHEDAVPTEEPSQESEAQVTPDVASATVADEVVPDAHTDG</sequence>
<name>A0A8K1FK17_PYTOL</name>
<accession>A0A8K1FK17</accession>
<dbReference type="EMBL" id="SPLM01000077">
    <property type="protein sequence ID" value="TMW61288.1"/>
    <property type="molecule type" value="Genomic_DNA"/>
</dbReference>
<proteinExistence type="predicted"/>
<feature type="region of interest" description="Disordered" evidence="2">
    <location>
        <begin position="243"/>
        <end position="313"/>
    </location>
</feature>
<reference evidence="3" key="1">
    <citation type="submission" date="2019-03" db="EMBL/GenBank/DDBJ databases">
        <title>Long read genome sequence of the mycoparasitic Pythium oligandrum ATCC 38472 isolated from sugarbeet rhizosphere.</title>
        <authorList>
            <person name="Gaulin E."/>
        </authorList>
    </citation>
    <scope>NUCLEOTIDE SEQUENCE</scope>
    <source>
        <strain evidence="3">ATCC 38472_TT</strain>
    </source>
</reference>
<evidence type="ECO:0000313" key="4">
    <source>
        <dbReference type="Proteomes" id="UP000794436"/>
    </source>
</evidence>
<keyword evidence="1" id="KW-0175">Coiled coil</keyword>